<evidence type="ECO:0000256" key="4">
    <source>
        <dbReference type="PROSITE-ProRule" id="PRU00134"/>
    </source>
</evidence>
<dbReference type="EMBL" id="KI913170">
    <property type="protein sequence ID" value="ETV70102.1"/>
    <property type="molecule type" value="Genomic_DNA"/>
</dbReference>
<evidence type="ECO:0000256" key="1">
    <source>
        <dbReference type="ARBA" id="ARBA00022723"/>
    </source>
</evidence>
<dbReference type="PANTHER" id="PTHR12197:SF251">
    <property type="entry name" value="EG:BACR7C10.4 PROTEIN"/>
    <property type="match status" value="1"/>
</dbReference>
<dbReference type="PROSITE" id="PS50280">
    <property type="entry name" value="SET"/>
    <property type="match status" value="1"/>
</dbReference>
<dbReference type="PROSITE" id="PS01360">
    <property type="entry name" value="ZF_MYND_1"/>
    <property type="match status" value="1"/>
</dbReference>
<keyword evidence="2 4" id="KW-0863">Zinc-finger</keyword>
<dbReference type="Gene3D" id="2.170.270.10">
    <property type="entry name" value="SET domain"/>
    <property type="match status" value="1"/>
</dbReference>
<dbReference type="GO" id="GO:0008270">
    <property type="term" value="F:zinc ion binding"/>
    <property type="evidence" value="ECO:0007669"/>
    <property type="project" value="UniProtKB-KW"/>
</dbReference>
<feature type="domain" description="MYND-type" evidence="6">
    <location>
        <begin position="49"/>
        <end position="88"/>
    </location>
</feature>
<reference evidence="7" key="1">
    <citation type="submission" date="2013-12" db="EMBL/GenBank/DDBJ databases">
        <title>The Genome Sequence of Aphanomyces astaci APO3.</title>
        <authorList>
            <consortium name="The Broad Institute Genomics Platform"/>
            <person name="Russ C."/>
            <person name="Tyler B."/>
            <person name="van West P."/>
            <person name="Dieguez-Uribeondo J."/>
            <person name="Young S.K."/>
            <person name="Zeng Q."/>
            <person name="Gargeya S."/>
            <person name="Fitzgerald M."/>
            <person name="Abouelleil A."/>
            <person name="Alvarado L."/>
            <person name="Chapman S.B."/>
            <person name="Gainer-Dewar J."/>
            <person name="Goldberg J."/>
            <person name="Griggs A."/>
            <person name="Gujja S."/>
            <person name="Hansen M."/>
            <person name="Howarth C."/>
            <person name="Imamovic A."/>
            <person name="Ireland A."/>
            <person name="Larimer J."/>
            <person name="McCowan C."/>
            <person name="Murphy C."/>
            <person name="Pearson M."/>
            <person name="Poon T.W."/>
            <person name="Priest M."/>
            <person name="Roberts A."/>
            <person name="Saif S."/>
            <person name="Shea T."/>
            <person name="Sykes S."/>
            <person name="Wortman J."/>
            <person name="Nusbaum C."/>
            <person name="Birren B."/>
        </authorList>
    </citation>
    <scope>NUCLEOTIDE SEQUENCE [LARGE SCALE GENOMIC DNA]</scope>
    <source>
        <strain evidence="7">APO3</strain>
    </source>
</reference>
<dbReference type="Pfam" id="PF00856">
    <property type="entry name" value="SET"/>
    <property type="match status" value="1"/>
</dbReference>
<name>W4FRK9_APHAT</name>
<dbReference type="OrthoDB" id="265717at2759"/>
<dbReference type="RefSeq" id="XP_009840545.1">
    <property type="nucleotide sequence ID" value="XM_009842243.1"/>
</dbReference>
<evidence type="ECO:0000256" key="3">
    <source>
        <dbReference type="ARBA" id="ARBA00022833"/>
    </source>
</evidence>
<feature type="domain" description="SET" evidence="5">
    <location>
        <begin position="3"/>
        <end position="243"/>
    </location>
</feature>
<dbReference type="VEuPathDB" id="FungiDB:H257_14434"/>
<evidence type="ECO:0008006" key="8">
    <source>
        <dbReference type="Google" id="ProtNLM"/>
    </source>
</evidence>
<dbReference type="InterPro" id="IPR046341">
    <property type="entry name" value="SET_dom_sf"/>
</dbReference>
<dbReference type="Gene3D" id="6.10.140.2220">
    <property type="match status" value="1"/>
</dbReference>
<dbReference type="Pfam" id="PF01753">
    <property type="entry name" value="zf-MYND"/>
    <property type="match status" value="1"/>
</dbReference>
<evidence type="ECO:0000259" key="6">
    <source>
        <dbReference type="PROSITE" id="PS50865"/>
    </source>
</evidence>
<evidence type="ECO:0000259" key="5">
    <source>
        <dbReference type="PROSITE" id="PS50280"/>
    </source>
</evidence>
<organism evidence="7">
    <name type="scientific">Aphanomyces astaci</name>
    <name type="common">Crayfish plague agent</name>
    <dbReference type="NCBI Taxonomy" id="112090"/>
    <lineage>
        <taxon>Eukaryota</taxon>
        <taxon>Sar</taxon>
        <taxon>Stramenopiles</taxon>
        <taxon>Oomycota</taxon>
        <taxon>Saprolegniomycetes</taxon>
        <taxon>Saprolegniales</taxon>
        <taxon>Verrucalvaceae</taxon>
        <taxon>Aphanomyces</taxon>
    </lineage>
</organism>
<dbReference type="PROSITE" id="PS50865">
    <property type="entry name" value="ZF_MYND_2"/>
    <property type="match status" value="1"/>
</dbReference>
<dbReference type="InterPro" id="IPR002893">
    <property type="entry name" value="Znf_MYND"/>
</dbReference>
<dbReference type="SUPFAM" id="SSF82199">
    <property type="entry name" value="SET domain"/>
    <property type="match status" value="1"/>
</dbReference>
<protein>
    <recommendedName>
        <fullName evidence="8">MYND-type domain-containing protein</fullName>
    </recommendedName>
</protein>
<dbReference type="AlphaFoldDB" id="W4FRK9"/>
<dbReference type="GO" id="GO:0005634">
    <property type="term" value="C:nucleus"/>
    <property type="evidence" value="ECO:0007669"/>
    <property type="project" value="TreeGrafter"/>
</dbReference>
<dbReference type="InterPro" id="IPR001214">
    <property type="entry name" value="SET_dom"/>
</dbReference>
<sequence length="439" mass="49205">MMDIVTLCLNDPERGRWVAAARDIPVGALVLESKPYSYVLSPSLWTERCQVCFQSTSKLSRCGRCRLVYYCSKACQLQDWQTNHKLECSRLLAMTQQATHPAALSDALLVARVLRKEAAQHHSSDAPLRSESLLPSDLVWFDEDRSEMQSLASWLTTHHAKLFPDTTTSKEVEEMLCRFRSNNFTITDELLLDVGAGCFPWGAMVNHSCANNCVITYAPSSQTLQLRAIQPILQGAEITQPYVDVGLPLAKRRDALRRHYHFDCACARCTSQQHDEIDQDAESSNSDHKVLLQQAAAWCEAAAVATSPESAIELYRRGLDAREKGLSNPWNVLILEVHSQMLTLHIEMGNGHDAVQTARAIYAFYKRLYHPNHPLTGLHLYTLGDLESQCHDDGGAVQHLNEALRILTITHGANHAMVQTLKARMNEFRPSVPPLPPRS</sequence>
<dbReference type="Gene3D" id="1.10.220.160">
    <property type="match status" value="1"/>
</dbReference>
<dbReference type="STRING" id="112090.W4FRK9"/>
<dbReference type="PANTHER" id="PTHR12197">
    <property type="entry name" value="HISTONE-LYSINE N-METHYLTRANSFERASE SMYD"/>
    <property type="match status" value="1"/>
</dbReference>
<dbReference type="InterPro" id="IPR050869">
    <property type="entry name" value="H3K4_H4K5_MeTrfase"/>
</dbReference>
<dbReference type="GeneID" id="20816430"/>
<dbReference type="Gene3D" id="1.25.40.10">
    <property type="entry name" value="Tetratricopeptide repeat domain"/>
    <property type="match status" value="1"/>
</dbReference>
<proteinExistence type="predicted"/>
<keyword evidence="3" id="KW-0862">Zinc</keyword>
<dbReference type="InterPro" id="IPR011990">
    <property type="entry name" value="TPR-like_helical_dom_sf"/>
</dbReference>
<evidence type="ECO:0000256" key="2">
    <source>
        <dbReference type="ARBA" id="ARBA00022771"/>
    </source>
</evidence>
<evidence type="ECO:0000313" key="7">
    <source>
        <dbReference type="EMBL" id="ETV70102.1"/>
    </source>
</evidence>
<gene>
    <name evidence="7" type="ORF">H257_14434</name>
</gene>
<accession>W4FRK9</accession>
<keyword evidence="1" id="KW-0479">Metal-binding</keyword>
<dbReference type="SUPFAM" id="SSF48452">
    <property type="entry name" value="TPR-like"/>
    <property type="match status" value="1"/>
</dbReference>